<evidence type="ECO:0000313" key="2">
    <source>
        <dbReference type="EMBL" id="KAK1354282.1"/>
    </source>
</evidence>
<dbReference type="Pfam" id="PF07816">
    <property type="entry name" value="DUF1645"/>
    <property type="match status" value="1"/>
</dbReference>
<dbReference type="AlphaFoldDB" id="A0AAD8GTZ8"/>
<keyword evidence="3" id="KW-1185">Reference proteome</keyword>
<sequence length="455" mass="50283">MKHLQISTNADPPLESHRLSEDLDSTCSTPYVSAPSSPGRNNPSGYFFSAPASPMHYVLSSSKSFTATSFCENTGLMTEGSFEFEFEISSRFSQADDKASENIGSMTSADELFLNGQIRPMKLSSHLQRPQFLAPLIDLDDGEGDDVSTVEITRGRDLRSRNRSMHRKARSLSPFRAHEYSREVMKNSSEYNINEEIESDEVEAPSVETTPSVSASSSRSSSSGRNSKKWIFLKDLLYRSKSEGRGNGKEKFWSNLSFSQSAREKKLSSPSLTPSSSRDEKDKARGLKEKKLVSPSLTPSSSRDEKEKGKNVKDKKLVSPSLTPSSSRDEKEKGRHTKDKKLVSPSLTPSSSRDEKEKGRNTKGRKQAVGKKSGGKPANGVSKRRVGLSAHEMHYTANRAQAEEMKKKTSLAYRQGLFGCLSFSSKSYGAFSVFTRSLNPVSSRAHGQVQVQNIV</sequence>
<comment type="caution">
    <text evidence="2">The sequence shown here is derived from an EMBL/GenBank/DDBJ whole genome shotgun (WGS) entry which is preliminary data.</text>
</comment>
<reference evidence="2" key="1">
    <citation type="submission" date="2023-02" db="EMBL/GenBank/DDBJ databases">
        <title>Genome of toxic invasive species Heracleum sosnowskyi carries increased number of genes despite the absence of recent whole-genome duplications.</title>
        <authorList>
            <person name="Schelkunov M."/>
            <person name="Shtratnikova V."/>
            <person name="Makarenko M."/>
            <person name="Klepikova A."/>
            <person name="Omelchenko D."/>
            <person name="Novikova G."/>
            <person name="Obukhova E."/>
            <person name="Bogdanov V."/>
            <person name="Penin A."/>
            <person name="Logacheva M."/>
        </authorList>
    </citation>
    <scope>NUCLEOTIDE SEQUENCE</scope>
    <source>
        <strain evidence="2">Hsosn_3</strain>
        <tissue evidence="2">Leaf</tissue>
    </source>
</reference>
<accession>A0AAD8GTZ8</accession>
<gene>
    <name evidence="2" type="ORF">POM88_047538</name>
</gene>
<dbReference type="EMBL" id="JAUIZM010000011">
    <property type="protein sequence ID" value="KAK1354282.1"/>
    <property type="molecule type" value="Genomic_DNA"/>
</dbReference>
<protein>
    <submittedName>
        <fullName evidence="2">Neuroguidin like</fullName>
    </submittedName>
</protein>
<evidence type="ECO:0000256" key="1">
    <source>
        <dbReference type="SAM" id="MobiDB-lite"/>
    </source>
</evidence>
<feature type="compositionally biased region" description="Polar residues" evidence="1">
    <location>
        <begin position="1"/>
        <end position="10"/>
    </location>
</feature>
<organism evidence="2 3">
    <name type="scientific">Heracleum sosnowskyi</name>
    <dbReference type="NCBI Taxonomy" id="360622"/>
    <lineage>
        <taxon>Eukaryota</taxon>
        <taxon>Viridiplantae</taxon>
        <taxon>Streptophyta</taxon>
        <taxon>Embryophyta</taxon>
        <taxon>Tracheophyta</taxon>
        <taxon>Spermatophyta</taxon>
        <taxon>Magnoliopsida</taxon>
        <taxon>eudicotyledons</taxon>
        <taxon>Gunneridae</taxon>
        <taxon>Pentapetalae</taxon>
        <taxon>asterids</taxon>
        <taxon>campanulids</taxon>
        <taxon>Apiales</taxon>
        <taxon>Apiaceae</taxon>
        <taxon>Apioideae</taxon>
        <taxon>apioid superclade</taxon>
        <taxon>Tordylieae</taxon>
        <taxon>Tordyliinae</taxon>
        <taxon>Heracleum</taxon>
    </lineage>
</organism>
<feature type="compositionally biased region" description="Low complexity" evidence="1">
    <location>
        <begin position="205"/>
        <end position="225"/>
    </location>
</feature>
<evidence type="ECO:0000313" key="3">
    <source>
        <dbReference type="Proteomes" id="UP001237642"/>
    </source>
</evidence>
<feature type="compositionally biased region" description="Basic and acidic residues" evidence="1">
    <location>
        <begin position="277"/>
        <end position="292"/>
    </location>
</feature>
<name>A0AAD8GTZ8_9APIA</name>
<feature type="compositionally biased region" description="Polar residues" evidence="1">
    <location>
        <begin position="25"/>
        <end position="39"/>
    </location>
</feature>
<feature type="region of interest" description="Disordered" evidence="1">
    <location>
        <begin position="196"/>
        <end position="225"/>
    </location>
</feature>
<reference evidence="2" key="2">
    <citation type="submission" date="2023-05" db="EMBL/GenBank/DDBJ databases">
        <authorList>
            <person name="Schelkunov M.I."/>
        </authorList>
    </citation>
    <scope>NUCLEOTIDE SEQUENCE</scope>
    <source>
        <strain evidence="2">Hsosn_3</strain>
        <tissue evidence="2">Leaf</tissue>
    </source>
</reference>
<feature type="region of interest" description="Disordered" evidence="1">
    <location>
        <begin position="1"/>
        <end position="39"/>
    </location>
</feature>
<dbReference type="Proteomes" id="UP001237642">
    <property type="component" value="Unassembled WGS sequence"/>
</dbReference>
<dbReference type="PANTHER" id="PTHR33095">
    <property type="entry name" value="OS07G0619500 PROTEIN"/>
    <property type="match status" value="1"/>
</dbReference>
<feature type="region of interest" description="Disordered" evidence="1">
    <location>
        <begin position="259"/>
        <end position="384"/>
    </location>
</feature>
<dbReference type="PANTHER" id="PTHR33095:SF57">
    <property type="entry name" value="EXPRESSED PROTEIN"/>
    <property type="match status" value="1"/>
</dbReference>
<dbReference type="InterPro" id="IPR012442">
    <property type="entry name" value="DUF1645_plant"/>
</dbReference>
<feature type="compositionally biased region" description="Basic and acidic residues" evidence="1">
    <location>
        <begin position="302"/>
        <end position="317"/>
    </location>
</feature>
<proteinExistence type="predicted"/>